<proteinExistence type="predicted"/>
<evidence type="ECO:0000313" key="8">
    <source>
        <dbReference type="EMBL" id="KAK4032690.1"/>
    </source>
</evidence>
<reference evidence="9" key="1">
    <citation type="journal article" date="2023" name="Mol. Phylogenet. Evol.">
        <title>Genome-scale phylogeny and comparative genomics of the fungal order Sordariales.</title>
        <authorList>
            <person name="Hensen N."/>
            <person name="Bonometti L."/>
            <person name="Westerberg I."/>
            <person name="Brannstrom I.O."/>
            <person name="Guillou S."/>
            <person name="Cros-Aarteil S."/>
            <person name="Calhoun S."/>
            <person name="Haridas S."/>
            <person name="Kuo A."/>
            <person name="Mondo S."/>
            <person name="Pangilinan J."/>
            <person name="Riley R."/>
            <person name="LaButti K."/>
            <person name="Andreopoulos B."/>
            <person name="Lipzen A."/>
            <person name="Chen C."/>
            <person name="Yan M."/>
            <person name="Daum C."/>
            <person name="Ng V."/>
            <person name="Clum A."/>
            <person name="Steindorff A."/>
            <person name="Ohm R.A."/>
            <person name="Martin F."/>
            <person name="Silar P."/>
            <person name="Natvig D.O."/>
            <person name="Lalanne C."/>
            <person name="Gautier V."/>
            <person name="Ament-Velasquez S.L."/>
            <person name="Kruys A."/>
            <person name="Hutchinson M.I."/>
            <person name="Powell A.J."/>
            <person name="Barry K."/>
            <person name="Miller A.N."/>
            <person name="Grigoriev I.V."/>
            <person name="Debuchy R."/>
            <person name="Gladieux P."/>
            <person name="Hiltunen Thoren M."/>
            <person name="Johannesson H."/>
        </authorList>
    </citation>
    <scope>NUCLEOTIDE SEQUENCE [LARGE SCALE GENOMIC DNA]</scope>
    <source>
        <strain evidence="9">CBS 284.82</strain>
    </source>
</reference>
<dbReference type="SUPFAM" id="SSF56112">
    <property type="entry name" value="Protein kinase-like (PK-like)"/>
    <property type="match status" value="1"/>
</dbReference>
<dbReference type="Gene3D" id="1.10.510.10">
    <property type="entry name" value="Transferase(Phosphotransferase) domain 1"/>
    <property type="match status" value="1"/>
</dbReference>
<sequence length="432" mass="48910">MALSPALEPWSLAEVPGPVVPNKEHHQARWRRPRLAPQHHRPPRDFPTSGFQVIDPSDKIEEERLPFYKRDDHYPISMGEVIGGHYQVVAKLGYGTTSTVWLGRDLRDGKYWTLKVHINNIKYDQESVVYRHLADIATNMVGRPGRQHLRELHDSFTLTSQHGDHEVFVMTPLGMTLRTLQEMQPKHVFEKVFVTSAVDQVLLGLYYLHAAEVVHTDLHSDSLLAAIIDNSVLADVEEGEILQPAARKQDDDRFIYVSRYMLGGPGPLTICDFGQAHIGSEHRGPAMPLPYRAPEVILRMDWGTPVDLWAVGLLTWSLLEPTALFDLYTPDSPELNDAHHLAAMTALMGPPPPEFLQRSEEASKYWSEDGIWKGPVPVPTDLTFESLATSLMGEDKEMFLNLLNGLLCWLPEERLTAEQAYCHLWLRDGGEK</sequence>
<keyword evidence="3" id="KW-0547">Nucleotide-binding</keyword>
<dbReference type="GO" id="GO:0004674">
    <property type="term" value="F:protein serine/threonine kinase activity"/>
    <property type="evidence" value="ECO:0007669"/>
    <property type="project" value="UniProtKB-KW"/>
</dbReference>
<evidence type="ECO:0000256" key="5">
    <source>
        <dbReference type="ARBA" id="ARBA00022840"/>
    </source>
</evidence>
<dbReference type="Proteomes" id="UP001303115">
    <property type="component" value="Unassembled WGS sequence"/>
</dbReference>
<dbReference type="GO" id="GO:0005634">
    <property type="term" value="C:nucleus"/>
    <property type="evidence" value="ECO:0007669"/>
    <property type="project" value="TreeGrafter"/>
</dbReference>
<evidence type="ECO:0000256" key="1">
    <source>
        <dbReference type="ARBA" id="ARBA00022527"/>
    </source>
</evidence>
<dbReference type="GO" id="GO:0043484">
    <property type="term" value="P:regulation of RNA splicing"/>
    <property type="evidence" value="ECO:0007669"/>
    <property type="project" value="TreeGrafter"/>
</dbReference>
<evidence type="ECO:0000313" key="9">
    <source>
        <dbReference type="Proteomes" id="UP001303115"/>
    </source>
</evidence>
<dbReference type="AlphaFoldDB" id="A0AAN6P8H4"/>
<feature type="region of interest" description="Disordered" evidence="6">
    <location>
        <begin position="15"/>
        <end position="50"/>
    </location>
</feature>
<dbReference type="InterPro" id="IPR011009">
    <property type="entry name" value="Kinase-like_dom_sf"/>
</dbReference>
<keyword evidence="9" id="KW-1185">Reference proteome</keyword>
<dbReference type="Gene3D" id="3.30.200.20">
    <property type="entry name" value="Phosphorylase Kinase, domain 1"/>
    <property type="match status" value="1"/>
</dbReference>
<dbReference type="GO" id="GO:0005524">
    <property type="term" value="F:ATP binding"/>
    <property type="evidence" value="ECO:0007669"/>
    <property type="project" value="UniProtKB-KW"/>
</dbReference>
<dbReference type="InterPro" id="IPR000719">
    <property type="entry name" value="Prot_kinase_dom"/>
</dbReference>
<evidence type="ECO:0000259" key="7">
    <source>
        <dbReference type="PROSITE" id="PS50011"/>
    </source>
</evidence>
<dbReference type="PROSITE" id="PS50011">
    <property type="entry name" value="PROTEIN_KINASE_DOM"/>
    <property type="match status" value="1"/>
</dbReference>
<dbReference type="Pfam" id="PF00069">
    <property type="entry name" value="Pkinase"/>
    <property type="match status" value="1"/>
</dbReference>
<evidence type="ECO:0000256" key="3">
    <source>
        <dbReference type="ARBA" id="ARBA00022741"/>
    </source>
</evidence>
<accession>A0AAN6P8H4</accession>
<dbReference type="PANTHER" id="PTHR45646">
    <property type="entry name" value="SERINE/THREONINE-PROTEIN KINASE DOA-RELATED"/>
    <property type="match status" value="1"/>
</dbReference>
<dbReference type="InterPro" id="IPR051175">
    <property type="entry name" value="CLK_kinases"/>
</dbReference>
<name>A0AAN6P8H4_9PEZI</name>
<keyword evidence="5" id="KW-0067">ATP-binding</keyword>
<keyword evidence="1" id="KW-0723">Serine/threonine-protein kinase</keyword>
<feature type="compositionally biased region" description="Basic residues" evidence="6">
    <location>
        <begin position="28"/>
        <end position="42"/>
    </location>
</feature>
<dbReference type="SMART" id="SM00220">
    <property type="entry name" value="S_TKc"/>
    <property type="match status" value="1"/>
</dbReference>
<evidence type="ECO:0000256" key="6">
    <source>
        <dbReference type="SAM" id="MobiDB-lite"/>
    </source>
</evidence>
<comment type="caution">
    <text evidence="8">The sequence shown here is derived from an EMBL/GenBank/DDBJ whole genome shotgun (WGS) entry which is preliminary data.</text>
</comment>
<dbReference type="EMBL" id="MU854583">
    <property type="protein sequence ID" value="KAK4032690.1"/>
    <property type="molecule type" value="Genomic_DNA"/>
</dbReference>
<feature type="domain" description="Protein kinase" evidence="7">
    <location>
        <begin position="86"/>
        <end position="426"/>
    </location>
</feature>
<keyword evidence="4" id="KW-0418">Kinase</keyword>
<evidence type="ECO:0000256" key="4">
    <source>
        <dbReference type="ARBA" id="ARBA00022777"/>
    </source>
</evidence>
<organism evidence="8 9">
    <name type="scientific">Parachaetomium inaequale</name>
    <dbReference type="NCBI Taxonomy" id="2588326"/>
    <lineage>
        <taxon>Eukaryota</taxon>
        <taxon>Fungi</taxon>
        <taxon>Dikarya</taxon>
        <taxon>Ascomycota</taxon>
        <taxon>Pezizomycotina</taxon>
        <taxon>Sordariomycetes</taxon>
        <taxon>Sordariomycetidae</taxon>
        <taxon>Sordariales</taxon>
        <taxon>Chaetomiaceae</taxon>
        <taxon>Parachaetomium</taxon>
    </lineage>
</organism>
<protein>
    <recommendedName>
        <fullName evidence="7">Protein kinase domain-containing protein</fullName>
    </recommendedName>
</protein>
<keyword evidence="2" id="KW-0808">Transferase</keyword>
<evidence type="ECO:0000256" key="2">
    <source>
        <dbReference type="ARBA" id="ARBA00022679"/>
    </source>
</evidence>
<dbReference type="PANTHER" id="PTHR45646:SF11">
    <property type="entry name" value="SERINE_THREONINE-PROTEIN KINASE DOA"/>
    <property type="match status" value="1"/>
</dbReference>
<gene>
    <name evidence="8" type="ORF">C8A01DRAFT_50565</name>
</gene>